<keyword evidence="2" id="KW-1185">Reference proteome</keyword>
<evidence type="ECO:0000256" key="1">
    <source>
        <dbReference type="SAM" id="SignalP"/>
    </source>
</evidence>
<dbReference type="Proteomes" id="UP000095287">
    <property type="component" value="Unplaced"/>
</dbReference>
<keyword evidence="1" id="KW-0732">Signal</keyword>
<dbReference type="WBParaSite" id="L893_g4493.t1">
    <property type="protein sequence ID" value="L893_g4493.t1"/>
    <property type="gene ID" value="L893_g4493"/>
</dbReference>
<protein>
    <submittedName>
        <fullName evidence="3">Secreted protein</fullName>
    </submittedName>
</protein>
<feature type="signal peptide" evidence="1">
    <location>
        <begin position="1"/>
        <end position="25"/>
    </location>
</feature>
<evidence type="ECO:0000313" key="2">
    <source>
        <dbReference type="Proteomes" id="UP000095287"/>
    </source>
</evidence>
<reference evidence="3" key="1">
    <citation type="submission" date="2016-11" db="UniProtKB">
        <authorList>
            <consortium name="WormBaseParasite"/>
        </authorList>
    </citation>
    <scope>IDENTIFICATION</scope>
</reference>
<accession>A0A1I8AD19</accession>
<proteinExistence type="predicted"/>
<dbReference type="AlphaFoldDB" id="A0A1I8AD19"/>
<organism evidence="2 3">
    <name type="scientific">Steinernema glaseri</name>
    <dbReference type="NCBI Taxonomy" id="37863"/>
    <lineage>
        <taxon>Eukaryota</taxon>
        <taxon>Metazoa</taxon>
        <taxon>Ecdysozoa</taxon>
        <taxon>Nematoda</taxon>
        <taxon>Chromadorea</taxon>
        <taxon>Rhabditida</taxon>
        <taxon>Tylenchina</taxon>
        <taxon>Panagrolaimomorpha</taxon>
        <taxon>Strongyloidoidea</taxon>
        <taxon>Steinernematidae</taxon>
        <taxon>Steinernema</taxon>
    </lineage>
</organism>
<feature type="chain" id="PRO_5009314570" evidence="1">
    <location>
        <begin position="26"/>
        <end position="180"/>
    </location>
</feature>
<evidence type="ECO:0000313" key="3">
    <source>
        <dbReference type="WBParaSite" id="L893_g4493.t1"/>
    </source>
</evidence>
<name>A0A1I8AD19_9BILA</name>
<sequence length="180" mass="19983">MFNLLSRHFSTFVLFAFCAPEPLLSIITASDMGARSSAPGASIIGDVRHLVVVLSRPCLNPMGKRCVRSGRTSRSDRLALGPFFLTPCQQRLHPNPNRRHLFGQWRRACLETGSGDRFVVPPPQPADTKIATHGVNSSCPRAAFYVIGYAVGERDEFERVTVGRTDTWQNHRNCVFLSAI</sequence>